<dbReference type="InterPro" id="IPR042099">
    <property type="entry name" value="ANL_N_sf"/>
</dbReference>
<reference evidence="8 9" key="1">
    <citation type="submission" date="2017-07" db="EMBL/GenBank/DDBJ databases">
        <title>Sandarakinorhabdus cyanobacteriorum sp. nov., a novel bacterium isolated from cyanobacterial aggregates in a eutrophic lake.</title>
        <authorList>
            <person name="Cai H."/>
        </authorList>
    </citation>
    <scope>NUCLEOTIDE SEQUENCE [LARGE SCALE GENOMIC DNA]</scope>
    <source>
        <strain evidence="8 9">TH057</strain>
    </source>
</reference>
<dbReference type="NCBIfam" id="NF004837">
    <property type="entry name" value="PRK06187.1"/>
    <property type="match status" value="1"/>
</dbReference>
<proteinExistence type="inferred from homology"/>
<evidence type="ECO:0000259" key="7">
    <source>
        <dbReference type="Pfam" id="PF13193"/>
    </source>
</evidence>
<dbReference type="RefSeq" id="WP_094472833.1">
    <property type="nucleotide sequence ID" value="NZ_NOXT01000082.1"/>
</dbReference>
<keyword evidence="2" id="KW-0436">Ligase</keyword>
<sequence>MATRFATLAEITGHFAETTPDRAAIRVDGAVWTYADLHERSVRCVAALRGLGVKPGDRVGWLALNHPDYITLMCACFRLGAVLVAINARLVAREIAYILGDAGIDVLVSETAFLPLVEDASAATGLAHVVLLDSTHDGRPAFAGWIAAHAPDDAMPAISPDDIALQLYTSGTTGFPKGALLSHRQLLGTIEKGGLTGEAWGQWREDDVALVAMPLFHIGGTGWALHALEAGATMVILPRPDVPGMVNAISEDGATRMFAVPAVLLAICQYLETVPANLGAMRALYYGASPIPLEVLRRSMLAFPNAEFVQCYGATETCGTVVYLPPADHDPAGNQRMRGCGKPYPGNEVKIIDGEGHSLPPGAVGEICIRSVSVMAGYHNKPEATAKAVVDGWYLTGDAGYLDEDGYLYIHDRVKDMIVSGAENIYPAEVENALHEHPAVADCAVIGVPDARWGEAVKAIVVKKADVSEQELIAFAKQRIAAYKVPKSVEFIEALPRNPSGKILKKDLREPYWAGHERRVG</sequence>
<dbReference type="Proteomes" id="UP000216991">
    <property type="component" value="Unassembled WGS sequence"/>
</dbReference>
<evidence type="ECO:0000259" key="6">
    <source>
        <dbReference type="Pfam" id="PF00501"/>
    </source>
</evidence>
<dbReference type="GO" id="GO:0006631">
    <property type="term" value="P:fatty acid metabolic process"/>
    <property type="evidence" value="ECO:0007669"/>
    <property type="project" value="TreeGrafter"/>
</dbReference>
<dbReference type="InterPro" id="IPR000873">
    <property type="entry name" value="AMP-dep_synth/lig_dom"/>
</dbReference>
<evidence type="ECO:0000313" key="8">
    <source>
        <dbReference type="EMBL" id="OYQ32036.1"/>
    </source>
</evidence>
<protein>
    <recommendedName>
        <fullName evidence="5">3-methylmercaptopropionyl-CoA ligase</fullName>
        <ecNumber evidence="4">6.2.1.44</ecNumber>
    </recommendedName>
</protein>
<evidence type="ECO:0000256" key="4">
    <source>
        <dbReference type="ARBA" id="ARBA00066616"/>
    </source>
</evidence>
<evidence type="ECO:0000256" key="1">
    <source>
        <dbReference type="ARBA" id="ARBA00006432"/>
    </source>
</evidence>
<dbReference type="Pfam" id="PF13193">
    <property type="entry name" value="AMP-binding_C"/>
    <property type="match status" value="1"/>
</dbReference>
<dbReference type="Gene3D" id="3.30.300.30">
    <property type="match status" value="1"/>
</dbReference>
<dbReference type="EMBL" id="NOXT01000082">
    <property type="protein sequence ID" value="OYQ32036.1"/>
    <property type="molecule type" value="Genomic_DNA"/>
</dbReference>
<comment type="caution">
    <text evidence="8">The sequence shown here is derived from an EMBL/GenBank/DDBJ whole genome shotgun (WGS) entry which is preliminary data.</text>
</comment>
<dbReference type="PANTHER" id="PTHR43201">
    <property type="entry name" value="ACYL-COA SYNTHETASE"/>
    <property type="match status" value="1"/>
</dbReference>
<feature type="domain" description="AMP-dependent synthetase/ligase" evidence="6">
    <location>
        <begin position="15"/>
        <end position="379"/>
    </location>
</feature>
<gene>
    <name evidence="8" type="ORF">CHU93_03810</name>
</gene>
<dbReference type="PANTHER" id="PTHR43201:SF5">
    <property type="entry name" value="MEDIUM-CHAIN ACYL-COA LIGASE ACSF2, MITOCHONDRIAL"/>
    <property type="match status" value="1"/>
</dbReference>
<dbReference type="SUPFAM" id="SSF56801">
    <property type="entry name" value="Acetyl-CoA synthetase-like"/>
    <property type="match status" value="1"/>
</dbReference>
<dbReference type="CDD" id="cd17631">
    <property type="entry name" value="FACL_FadD13-like"/>
    <property type="match status" value="1"/>
</dbReference>
<evidence type="ECO:0000256" key="3">
    <source>
        <dbReference type="ARBA" id="ARBA00051915"/>
    </source>
</evidence>
<evidence type="ECO:0000256" key="5">
    <source>
        <dbReference type="ARBA" id="ARBA00067668"/>
    </source>
</evidence>
<dbReference type="InterPro" id="IPR025110">
    <property type="entry name" value="AMP-bd_C"/>
</dbReference>
<dbReference type="FunFam" id="3.30.300.30:FF:000008">
    <property type="entry name" value="2,3-dihydroxybenzoate-AMP ligase"/>
    <property type="match status" value="1"/>
</dbReference>
<comment type="similarity">
    <text evidence="1">Belongs to the ATP-dependent AMP-binding enzyme family.</text>
</comment>
<dbReference type="EC" id="6.2.1.44" evidence="4"/>
<evidence type="ECO:0000256" key="2">
    <source>
        <dbReference type="ARBA" id="ARBA00022598"/>
    </source>
</evidence>
<accession>A0A255YS51</accession>
<dbReference type="AlphaFoldDB" id="A0A255YS51"/>
<dbReference type="InterPro" id="IPR045851">
    <property type="entry name" value="AMP-bd_C_sf"/>
</dbReference>
<evidence type="ECO:0000313" key="9">
    <source>
        <dbReference type="Proteomes" id="UP000216991"/>
    </source>
</evidence>
<name>A0A255YS51_9SPHN</name>
<dbReference type="Gene3D" id="3.40.50.12780">
    <property type="entry name" value="N-terminal domain of ligase-like"/>
    <property type="match status" value="1"/>
</dbReference>
<feature type="domain" description="AMP-binding enzyme C-terminal" evidence="7">
    <location>
        <begin position="429"/>
        <end position="502"/>
    </location>
</feature>
<organism evidence="8 9">
    <name type="scientific">Sandarakinorhabdus cyanobacteriorum</name>
    <dbReference type="NCBI Taxonomy" id="1981098"/>
    <lineage>
        <taxon>Bacteria</taxon>
        <taxon>Pseudomonadati</taxon>
        <taxon>Pseudomonadota</taxon>
        <taxon>Alphaproteobacteria</taxon>
        <taxon>Sphingomonadales</taxon>
        <taxon>Sphingosinicellaceae</taxon>
        <taxon>Sandarakinorhabdus</taxon>
    </lineage>
</organism>
<dbReference type="OrthoDB" id="9803968at2"/>
<keyword evidence="9" id="KW-1185">Reference proteome</keyword>
<dbReference type="Pfam" id="PF00501">
    <property type="entry name" value="AMP-binding"/>
    <property type="match status" value="1"/>
</dbReference>
<comment type="catalytic activity">
    <reaction evidence="3">
        <text>3-(methylsulfanyl)propanoate + ATP + CoA = 3-(methylsulfanyl)propanoyl-CoA + AMP + diphosphate</text>
        <dbReference type="Rhea" id="RHEA:43052"/>
        <dbReference type="ChEBI" id="CHEBI:30616"/>
        <dbReference type="ChEBI" id="CHEBI:33019"/>
        <dbReference type="ChEBI" id="CHEBI:49016"/>
        <dbReference type="ChEBI" id="CHEBI:57287"/>
        <dbReference type="ChEBI" id="CHEBI:82815"/>
        <dbReference type="ChEBI" id="CHEBI:456215"/>
        <dbReference type="EC" id="6.2.1.44"/>
    </reaction>
    <physiologicalReaction direction="left-to-right" evidence="3">
        <dbReference type="Rhea" id="RHEA:43053"/>
    </physiologicalReaction>
</comment>
<dbReference type="GO" id="GO:0031956">
    <property type="term" value="F:medium-chain fatty acid-CoA ligase activity"/>
    <property type="evidence" value="ECO:0007669"/>
    <property type="project" value="TreeGrafter"/>
</dbReference>